<accession>A0A917NBK6</accession>
<organism evidence="2 3">
    <name type="scientific">Shewanella gelidii</name>
    <dbReference type="NCBI Taxonomy" id="1642821"/>
    <lineage>
        <taxon>Bacteria</taxon>
        <taxon>Pseudomonadati</taxon>
        <taxon>Pseudomonadota</taxon>
        <taxon>Gammaproteobacteria</taxon>
        <taxon>Alteromonadales</taxon>
        <taxon>Shewanellaceae</taxon>
        <taxon>Shewanella</taxon>
    </lineage>
</organism>
<dbReference type="EMBL" id="BMPZ01000007">
    <property type="protein sequence ID" value="GGI86023.1"/>
    <property type="molecule type" value="Genomic_DNA"/>
</dbReference>
<dbReference type="AlphaFoldDB" id="A0A917NBK6"/>
<protein>
    <submittedName>
        <fullName evidence="2">Uncharacterized protein</fullName>
    </submittedName>
</protein>
<proteinExistence type="predicted"/>
<evidence type="ECO:0000313" key="2">
    <source>
        <dbReference type="EMBL" id="GGI86023.1"/>
    </source>
</evidence>
<gene>
    <name evidence="2" type="ORF">GCM10009332_24190</name>
</gene>
<evidence type="ECO:0000313" key="3">
    <source>
        <dbReference type="Proteomes" id="UP000613743"/>
    </source>
</evidence>
<reference evidence="2" key="1">
    <citation type="journal article" date="2014" name="Int. J. Syst. Evol. Microbiol.">
        <title>Complete genome sequence of Corynebacterium casei LMG S-19264T (=DSM 44701T), isolated from a smear-ripened cheese.</title>
        <authorList>
            <consortium name="US DOE Joint Genome Institute (JGI-PGF)"/>
            <person name="Walter F."/>
            <person name="Albersmeier A."/>
            <person name="Kalinowski J."/>
            <person name="Ruckert C."/>
        </authorList>
    </citation>
    <scope>NUCLEOTIDE SEQUENCE</scope>
    <source>
        <strain evidence="2">JCM 30804</strain>
    </source>
</reference>
<keyword evidence="1" id="KW-0812">Transmembrane</keyword>
<reference evidence="2" key="2">
    <citation type="submission" date="2020-09" db="EMBL/GenBank/DDBJ databases">
        <authorList>
            <person name="Sun Q."/>
            <person name="Ohkuma M."/>
        </authorList>
    </citation>
    <scope>NUCLEOTIDE SEQUENCE</scope>
    <source>
        <strain evidence="2">JCM 30804</strain>
    </source>
</reference>
<sequence>MWWRILLICLAYLLISAHFLRYGQHPFAISFAVAPILLFIKQSWSSRLLQIVLVASCVLVWGVSTYDYIQVRVSMGEPWTRLSLIMSSVIVFTAIAASCCSGIIKKRANRNPYG</sequence>
<dbReference type="Proteomes" id="UP000613743">
    <property type="component" value="Unassembled WGS sequence"/>
</dbReference>
<evidence type="ECO:0000256" key="1">
    <source>
        <dbReference type="SAM" id="Phobius"/>
    </source>
</evidence>
<feature type="transmembrane region" description="Helical" evidence="1">
    <location>
        <begin position="51"/>
        <end position="69"/>
    </location>
</feature>
<feature type="transmembrane region" description="Helical" evidence="1">
    <location>
        <begin position="81"/>
        <end position="104"/>
    </location>
</feature>
<feature type="transmembrane region" description="Helical" evidence="1">
    <location>
        <begin position="27"/>
        <end position="44"/>
    </location>
</feature>
<dbReference type="RefSeq" id="WP_188921292.1">
    <property type="nucleotide sequence ID" value="NZ_BMPZ01000007.1"/>
</dbReference>
<comment type="caution">
    <text evidence="2">The sequence shown here is derived from an EMBL/GenBank/DDBJ whole genome shotgun (WGS) entry which is preliminary data.</text>
</comment>
<keyword evidence="1" id="KW-0472">Membrane</keyword>
<keyword evidence="3" id="KW-1185">Reference proteome</keyword>
<keyword evidence="1" id="KW-1133">Transmembrane helix</keyword>
<name>A0A917NBK6_9GAMM</name>